<dbReference type="AlphaFoldDB" id="A0A5C6AEL7"/>
<accession>A0A5C6AEL7</accession>
<dbReference type="CDD" id="cd14792">
    <property type="entry name" value="GH27"/>
    <property type="match status" value="1"/>
</dbReference>
<dbReference type="InterPro" id="IPR002241">
    <property type="entry name" value="Glyco_hydro_27"/>
</dbReference>
<dbReference type="SUPFAM" id="SSF75005">
    <property type="entry name" value="Arabinanase/levansucrase/invertase"/>
    <property type="match status" value="1"/>
</dbReference>
<reference evidence="10 11" key="1">
    <citation type="submission" date="2019-02" db="EMBL/GenBank/DDBJ databases">
        <title>Deep-cultivation of Planctomycetes and their phenomic and genomic characterization uncovers novel biology.</title>
        <authorList>
            <person name="Wiegand S."/>
            <person name="Jogler M."/>
            <person name="Boedeker C."/>
            <person name="Pinto D."/>
            <person name="Vollmers J."/>
            <person name="Rivas-Marin E."/>
            <person name="Kohn T."/>
            <person name="Peeters S.H."/>
            <person name="Heuer A."/>
            <person name="Rast P."/>
            <person name="Oberbeckmann S."/>
            <person name="Bunk B."/>
            <person name="Jeske O."/>
            <person name="Meyerdierks A."/>
            <person name="Storesund J.E."/>
            <person name="Kallscheuer N."/>
            <person name="Luecker S."/>
            <person name="Lage O.M."/>
            <person name="Pohl T."/>
            <person name="Merkel B.J."/>
            <person name="Hornburger P."/>
            <person name="Mueller R.-W."/>
            <person name="Bruemmer F."/>
            <person name="Labrenz M."/>
            <person name="Spormann A.M."/>
            <person name="Op Den Camp H."/>
            <person name="Overmann J."/>
            <person name="Amann R."/>
            <person name="Jetten M.S.M."/>
            <person name="Mascher T."/>
            <person name="Medema M.H."/>
            <person name="Devos D.P."/>
            <person name="Kaster A.-K."/>
            <person name="Ovreas L."/>
            <person name="Rohde M."/>
            <person name="Galperin M.Y."/>
            <person name="Jogler C."/>
        </authorList>
    </citation>
    <scope>NUCLEOTIDE SEQUENCE [LARGE SCALE GENOMIC DNA]</scope>
    <source>
        <strain evidence="10 11">Pla108</strain>
    </source>
</reference>
<comment type="similarity">
    <text evidence="1 6">Belongs to the glycosyl hydrolase 27 family.</text>
</comment>
<evidence type="ECO:0000256" key="2">
    <source>
        <dbReference type="ARBA" id="ARBA00009865"/>
    </source>
</evidence>
<dbReference type="InterPro" id="IPR013780">
    <property type="entry name" value="Glyco_hydro_b"/>
</dbReference>
<dbReference type="Pfam" id="PF16499">
    <property type="entry name" value="Melibiase_2"/>
    <property type="match status" value="1"/>
</dbReference>
<feature type="signal peptide" evidence="8">
    <location>
        <begin position="1"/>
        <end position="22"/>
    </location>
</feature>
<evidence type="ECO:0000256" key="5">
    <source>
        <dbReference type="ARBA" id="ARBA00023295"/>
    </source>
</evidence>
<feature type="domain" description="Alpha galactosidase C-terminal" evidence="9">
    <location>
        <begin position="386"/>
        <end position="461"/>
    </location>
</feature>
<dbReference type="SUPFAM" id="SSF51445">
    <property type="entry name" value="(Trans)glycosidases"/>
    <property type="match status" value="1"/>
</dbReference>
<proteinExistence type="inferred from homology"/>
<dbReference type="GO" id="GO:0004557">
    <property type="term" value="F:alpha-galactosidase activity"/>
    <property type="evidence" value="ECO:0007669"/>
    <property type="project" value="UniProtKB-EC"/>
</dbReference>
<dbReference type="CDD" id="cd08984">
    <property type="entry name" value="GH43-like"/>
    <property type="match status" value="1"/>
</dbReference>
<dbReference type="Gene3D" id="2.115.10.20">
    <property type="entry name" value="Glycosyl hydrolase domain, family 43"/>
    <property type="match status" value="2"/>
</dbReference>
<evidence type="ECO:0000313" key="11">
    <source>
        <dbReference type="Proteomes" id="UP000317421"/>
    </source>
</evidence>
<dbReference type="PANTHER" id="PTHR11452">
    <property type="entry name" value="ALPHA-GALACTOSIDASE/ALPHA-N-ACETYLGALACTOSAMINIDASE"/>
    <property type="match status" value="1"/>
</dbReference>
<dbReference type="InterPro" id="IPR013785">
    <property type="entry name" value="Aldolase_TIM"/>
</dbReference>
<dbReference type="Proteomes" id="UP000317421">
    <property type="component" value="Unassembled WGS sequence"/>
</dbReference>
<feature type="chain" id="PRO_5022985285" description="Alpha-galactosidase" evidence="8">
    <location>
        <begin position="23"/>
        <end position="800"/>
    </location>
</feature>
<evidence type="ECO:0000256" key="6">
    <source>
        <dbReference type="RuleBase" id="RU361168"/>
    </source>
</evidence>
<dbReference type="SUPFAM" id="SSF51011">
    <property type="entry name" value="Glycosyl hydrolase domain"/>
    <property type="match status" value="1"/>
</dbReference>
<keyword evidence="6" id="KW-1015">Disulfide bond</keyword>
<keyword evidence="3 8" id="KW-0732">Signal</keyword>
<comment type="similarity">
    <text evidence="2">Belongs to the glycosyl hydrolase 43 family.</text>
</comment>
<evidence type="ECO:0000256" key="3">
    <source>
        <dbReference type="ARBA" id="ARBA00022729"/>
    </source>
</evidence>
<dbReference type="EC" id="3.2.1.22" evidence="6"/>
<dbReference type="EMBL" id="SJPR01000002">
    <property type="protein sequence ID" value="TWT97857.1"/>
    <property type="molecule type" value="Genomic_DNA"/>
</dbReference>
<dbReference type="InterPro" id="IPR023296">
    <property type="entry name" value="Glyco_hydro_beta-prop_sf"/>
</dbReference>
<sequence length="800" mass="89204" precursor="true">MLSQVQLGVAALLVAAALPAAGQERPLAPTPPMGWNSWDCYGSSVTEEEVRRNAEFMAEHLADKGWEYVVVDIRWTVQNPSTRPYNQTDPQFTLDDHGRLVPAPNRFPSSEGGAGFEPLADDVHSLGLKFGIHLMRGMPRAAVEPRWGAPEAGYPIETSAFTTLDVPLTDEGAVWLRDMRGVRKSEASQAYFDSMFRLYASWGVDFVKVDDLNNPYASPGEPNYYRDEIEMLQTAIERCGRPIVLSTSPGPTPLAHADHIASHADLWRVSNDFWDEWGALERQFRQLHLWTPYRSPGHWPDGDMLPLGRLAIRGERGGERSTRFSSDEQRTLMTAWCIAQSPLMFGGDLPTSDPATIALISNSDVLKVNQRGSNARQLLRTANRIVWSSDAPDNVAPGGKYVAVFNLNDTADESFPQRLDPALFDLSAPLEVRDLWTGEEFHVAKGDLASPAPPHGSRLFLVTGDRAASAELGTIAAKPLYTDPVFDGAADPVVVWNPHRERWWMYFTNRRANQPDLPGVSWVHGTPIGIAESDDGGATWTRVGDLRAEGPGVNGEATFWAPEVVTFGGKHHLFLTVVPGVFNDWGHPRRIVHLTSDDLQNWRSQGPLDLASDRVIDACVYPLPDGGYRLWYNNERDRKSIYYADSEDLFNWTDHGEAVGDQSGEGPKVFRWRDAYWMVTDVWDGLAVYRSDDLQSWRRQPENLLRDPGRGDGDRVKGGHPDVVVENDRAYLFYFTHPGRRGSQASDDGPEQRRSLIQVVELTERGGTISCDRDKPTRIRLTPPDSRLSDAKTTRSGVAD</sequence>
<keyword evidence="5 6" id="KW-0326">Glycosidase</keyword>
<comment type="catalytic activity">
    <reaction evidence="6">
        <text>Hydrolysis of terminal, non-reducing alpha-D-galactose residues in alpha-D-galactosides, including galactose oligosaccharides, galactomannans and galactolipids.</text>
        <dbReference type="EC" id="3.2.1.22"/>
    </reaction>
</comment>
<evidence type="ECO:0000259" key="9">
    <source>
        <dbReference type="Pfam" id="PF17801"/>
    </source>
</evidence>
<dbReference type="Pfam" id="PF17801">
    <property type="entry name" value="Melibiase_C"/>
    <property type="match status" value="1"/>
</dbReference>
<organism evidence="10 11">
    <name type="scientific">Botrimarina colliarenosi</name>
    <dbReference type="NCBI Taxonomy" id="2528001"/>
    <lineage>
        <taxon>Bacteria</taxon>
        <taxon>Pseudomonadati</taxon>
        <taxon>Planctomycetota</taxon>
        <taxon>Planctomycetia</taxon>
        <taxon>Pirellulales</taxon>
        <taxon>Lacipirellulaceae</taxon>
        <taxon>Botrimarina</taxon>
    </lineage>
</organism>
<evidence type="ECO:0000256" key="1">
    <source>
        <dbReference type="ARBA" id="ARBA00009743"/>
    </source>
</evidence>
<evidence type="ECO:0000256" key="7">
    <source>
        <dbReference type="SAM" id="MobiDB-lite"/>
    </source>
</evidence>
<protein>
    <recommendedName>
        <fullName evidence="6">Alpha-galactosidase</fullName>
        <ecNumber evidence="6">3.2.1.22</ecNumber>
    </recommendedName>
    <alternativeName>
        <fullName evidence="6">Melibiase</fullName>
    </alternativeName>
</protein>
<keyword evidence="4 6" id="KW-0378">Hydrolase</keyword>
<feature type="region of interest" description="Disordered" evidence="7">
    <location>
        <begin position="768"/>
        <end position="800"/>
    </location>
</feature>
<dbReference type="PANTHER" id="PTHR11452:SF42">
    <property type="entry name" value="ALPHA-GALACTOSIDASE"/>
    <property type="match status" value="1"/>
</dbReference>
<dbReference type="PRINTS" id="PR00740">
    <property type="entry name" value="GLHYDRLASE27"/>
</dbReference>
<comment type="caution">
    <text evidence="10">The sequence shown here is derived from an EMBL/GenBank/DDBJ whole genome shotgun (WGS) entry which is preliminary data.</text>
</comment>
<dbReference type="Pfam" id="PF04616">
    <property type="entry name" value="Glyco_hydro_43"/>
    <property type="match status" value="1"/>
</dbReference>
<evidence type="ECO:0000313" key="10">
    <source>
        <dbReference type="EMBL" id="TWT97857.1"/>
    </source>
</evidence>
<dbReference type="RefSeq" id="WP_197526445.1">
    <property type="nucleotide sequence ID" value="NZ_SJPR01000002.1"/>
</dbReference>
<dbReference type="GO" id="GO:0005975">
    <property type="term" value="P:carbohydrate metabolic process"/>
    <property type="evidence" value="ECO:0007669"/>
    <property type="project" value="InterPro"/>
</dbReference>
<dbReference type="InterPro" id="IPR017853">
    <property type="entry name" value="GH"/>
</dbReference>
<dbReference type="InterPro" id="IPR006710">
    <property type="entry name" value="Glyco_hydro_43"/>
</dbReference>
<evidence type="ECO:0000256" key="4">
    <source>
        <dbReference type="ARBA" id="ARBA00022801"/>
    </source>
</evidence>
<dbReference type="Gene3D" id="3.20.20.70">
    <property type="entry name" value="Aldolase class I"/>
    <property type="match status" value="1"/>
</dbReference>
<dbReference type="Gene3D" id="2.60.40.1180">
    <property type="entry name" value="Golgi alpha-mannosidase II"/>
    <property type="match status" value="1"/>
</dbReference>
<gene>
    <name evidence="10" type="primary">agaA</name>
    <name evidence="10" type="ORF">Pla108_20100</name>
</gene>
<keyword evidence="11" id="KW-1185">Reference proteome</keyword>
<evidence type="ECO:0000256" key="8">
    <source>
        <dbReference type="SAM" id="SignalP"/>
    </source>
</evidence>
<name>A0A5C6AEL7_9BACT</name>
<dbReference type="InterPro" id="IPR041233">
    <property type="entry name" value="Melibiase_C"/>
</dbReference>